<keyword evidence="6 7" id="KW-0030">Aminoacyl-tRNA synthetase</keyword>
<comment type="subunit">
    <text evidence="7">Homodimer.</text>
</comment>
<evidence type="ECO:0000259" key="8">
    <source>
        <dbReference type="PROSITE" id="PS50862"/>
    </source>
</evidence>
<keyword evidence="2 7" id="KW-0436">Ligase</keyword>
<keyword evidence="10" id="KW-1185">Reference proteome</keyword>
<sequence>MKRTKIKYALNATAPVEEIVIKGWVRSKRDSKGFSFLALNDGSCLGTIQVIVDHTPEIEAALARTGTGASVAVTGELVESPGKGQKWEVRGRTLEVLGEADQETFPLQKKRHSDEFLRSIAHLRPRTNKYGAMFRMRSELAQAVHKFFADKDFFYIHTPIITGSDCEGAGEMFRVTTLEQGSKAGPEEDFFGQPSALTVSGQLSAEMFALSLGDCYTFGPTFRAENSNTPRHVAEFWMIEPEMAFADLSDDMDLGEEMIKYLVSHMLDNCAEDVDLFANWVDKTLMSTLETILKDPFERLPYTEAINILKKTKKKFEYPVEWGIDLQTEHERFLCEEKFKKPVYVYDYPKTIKPFYMRLNDDDKTVAAMDCLVPRIGEIIGGSQREERMDVLTARMDETGLNREDYWWYLESRKFGTAPHAGFGMGFERMLMLVTGVSNIRDVMPFPRTPKSLDF</sequence>
<dbReference type="Gene3D" id="3.30.930.10">
    <property type="entry name" value="Bira Bifunctional Protein, Domain 2"/>
    <property type="match status" value="1"/>
</dbReference>
<dbReference type="InterPro" id="IPR004364">
    <property type="entry name" value="Aa-tRNA-synt_II"/>
</dbReference>
<dbReference type="EMBL" id="AP026708">
    <property type="protein sequence ID" value="BDQ35639.1"/>
    <property type="molecule type" value="Genomic_DNA"/>
</dbReference>
<dbReference type="HAMAP" id="MF_00534">
    <property type="entry name" value="Asn_tRNA_synth"/>
    <property type="match status" value="1"/>
</dbReference>
<dbReference type="InterPro" id="IPR004365">
    <property type="entry name" value="NA-bd_OB_tRNA"/>
</dbReference>
<dbReference type="PROSITE" id="PS50862">
    <property type="entry name" value="AA_TRNA_LIGASE_II"/>
    <property type="match status" value="1"/>
</dbReference>
<keyword evidence="5 7" id="KW-0648">Protein biosynthesis</keyword>
<keyword evidence="3 7" id="KW-0547">Nucleotide-binding</keyword>
<dbReference type="InterPro" id="IPR045864">
    <property type="entry name" value="aa-tRNA-synth_II/BPL/LPL"/>
</dbReference>
<evidence type="ECO:0000256" key="5">
    <source>
        <dbReference type="ARBA" id="ARBA00022917"/>
    </source>
</evidence>
<dbReference type="GO" id="GO:0016874">
    <property type="term" value="F:ligase activity"/>
    <property type="evidence" value="ECO:0007669"/>
    <property type="project" value="UniProtKB-KW"/>
</dbReference>
<evidence type="ECO:0000256" key="2">
    <source>
        <dbReference type="ARBA" id="ARBA00022598"/>
    </source>
</evidence>
<dbReference type="PRINTS" id="PR01042">
    <property type="entry name" value="TRNASYNTHASP"/>
</dbReference>
<dbReference type="Gene3D" id="2.40.50.140">
    <property type="entry name" value="Nucleic acid-binding proteins"/>
    <property type="match status" value="1"/>
</dbReference>
<dbReference type="CDD" id="cd04318">
    <property type="entry name" value="EcAsnRS_like_N"/>
    <property type="match status" value="1"/>
</dbReference>
<dbReference type="InterPro" id="IPR012340">
    <property type="entry name" value="NA-bd_OB-fold"/>
</dbReference>
<dbReference type="InterPro" id="IPR006195">
    <property type="entry name" value="aa-tRNA-synth_II"/>
</dbReference>
<comment type="subcellular location">
    <subcellularLocation>
        <location evidence="7">Cytoplasm</location>
    </subcellularLocation>
</comment>
<dbReference type="SUPFAM" id="SSF55681">
    <property type="entry name" value="Class II aaRS and biotin synthetases"/>
    <property type="match status" value="1"/>
</dbReference>
<name>A0ABM8AW02_9BACT</name>
<dbReference type="InterPro" id="IPR002312">
    <property type="entry name" value="Asp/Asn-tRNA-synth_IIb"/>
</dbReference>
<evidence type="ECO:0000256" key="3">
    <source>
        <dbReference type="ARBA" id="ARBA00022741"/>
    </source>
</evidence>
<dbReference type="Pfam" id="PF00152">
    <property type="entry name" value="tRNA-synt_2"/>
    <property type="match status" value="1"/>
</dbReference>
<dbReference type="InterPro" id="IPR004522">
    <property type="entry name" value="Asn-tRNA-ligase"/>
</dbReference>
<evidence type="ECO:0000313" key="9">
    <source>
        <dbReference type="EMBL" id="BDQ35639.1"/>
    </source>
</evidence>
<keyword evidence="7" id="KW-0963">Cytoplasm</keyword>
<dbReference type="CDD" id="cd00776">
    <property type="entry name" value="AsxRS_core"/>
    <property type="match status" value="1"/>
</dbReference>
<organism evidence="9 10">
    <name type="scientific">Pseudodesulfovibrio portus</name>
    <dbReference type="NCBI Taxonomy" id="231439"/>
    <lineage>
        <taxon>Bacteria</taxon>
        <taxon>Pseudomonadati</taxon>
        <taxon>Thermodesulfobacteriota</taxon>
        <taxon>Desulfovibrionia</taxon>
        <taxon>Desulfovibrionales</taxon>
        <taxon>Desulfovibrionaceae</taxon>
    </lineage>
</organism>
<dbReference type="RefSeq" id="WP_264982533.1">
    <property type="nucleotide sequence ID" value="NZ_AP026708.1"/>
</dbReference>
<evidence type="ECO:0000256" key="6">
    <source>
        <dbReference type="ARBA" id="ARBA00023146"/>
    </source>
</evidence>
<evidence type="ECO:0000256" key="4">
    <source>
        <dbReference type="ARBA" id="ARBA00022840"/>
    </source>
</evidence>
<comment type="similarity">
    <text evidence="1 7">Belongs to the class-II aminoacyl-tRNA synthetase family.</text>
</comment>
<dbReference type="NCBIfam" id="NF003037">
    <property type="entry name" value="PRK03932.1"/>
    <property type="match status" value="1"/>
</dbReference>
<dbReference type="EC" id="6.1.1.22" evidence="7"/>
<accession>A0ABM8AW02</accession>
<keyword evidence="4 7" id="KW-0067">ATP-binding</keyword>
<protein>
    <recommendedName>
        <fullName evidence="7">Asparagine--tRNA ligase</fullName>
        <ecNumber evidence="7">6.1.1.22</ecNumber>
    </recommendedName>
    <alternativeName>
        <fullName evidence="7">Asparaginyl-tRNA synthetase</fullName>
        <shortName evidence="7">AsnRS</shortName>
    </alternativeName>
</protein>
<dbReference type="PANTHER" id="PTHR22594">
    <property type="entry name" value="ASPARTYL/LYSYL-TRNA SYNTHETASE"/>
    <property type="match status" value="1"/>
</dbReference>
<dbReference type="SUPFAM" id="SSF50249">
    <property type="entry name" value="Nucleic acid-binding proteins"/>
    <property type="match status" value="1"/>
</dbReference>
<dbReference type="PANTHER" id="PTHR22594:SF34">
    <property type="entry name" value="ASPARAGINE--TRNA LIGASE, MITOCHONDRIAL-RELATED"/>
    <property type="match status" value="1"/>
</dbReference>
<proteinExistence type="inferred from homology"/>
<dbReference type="Pfam" id="PF01336">
    <property type="entry name" value="tRNA_anti-codon"/>
    <property type="match status" value="1"/>
</dbReference>
<reference evidence="9" key="1">
    <citation type="submission" date="2022-08" db="EMBL/GenBank/DDBJ databases">
        <title>Genome Sequence of the sulphate-reducing bacterium, Pseudodesulfovibrio portus JCM14722.</title>
        <authorList>
            <person name="Kondo R."/>
            <person name="Kataoka T."/>
        </authorList>
    </citation>
    <scope>NUCLEOTIDE SEQUENCE</scope>
    <source>
        <strain evidence="9">JCM 14722</strain>
    </source>
</reference>
<dbReference type="Proteomes" id="UP001061361">
    <property type="component" value="Chromosome"/>
</dbReference>
<gene>
    <name evidence="7 9" type="primary">asnS</name>
    <name evidence="9" type="ORF">JCM14722_31810</name>
</gene>
<evidence type="ECO:0000256" key="1">
    <source>
        <dbReference type="ARBA" id="ARBA00008226"/>
    </source>
</evidence>
<evidence type="ECO:0000256" key="7">
    <source>
        <dbReference type="HAMAP-Rule" id="MF_00534"/>
    </source>
</evidence>
<feature type="domain" description="Aminoacyl-transfer RNA synthetases class-II family profile" evidence="8">
    <location>
        <begin position="130"/>
        <end position="445"/>
    </location>
</feature>
<comment type="catalytic activity">
    <reaction evidence="7">
        <text>tRNA(Asn) + L-asparagine + ATP = L-asparaginyl-tRNA(Asn) + AMP + diphosphate + H(+)</text>
        <dbReference type="Rhea" id="RHEA:11180"/>
        <dbReference type="Rhea" id="RHEA-COMP:9659"/>
        <dbReference type="Rhea" id="RHEA-COMP:9674"/>
        <dbReference type="ChEBI" id="CHEBI:15378"/>
        <dbReference type="ChEBI" id="CHEBI:30616"/>
        <dbReference type="ChEBI" id="CHEBI:33019"/>
        <dbReference type="ChEBI" id="CHEBI:58048"/>
        <dbReference type="ChEBI" id="CHEBI:78442"/>
        <dbReference type="ChEBI" id="CHEBI:78515"/>
        <dbReference type="ChEBI" id="CHEBI:456215"/>
        <dbReference type="EC" id="6.1.1.22"/>
    </reaction>
</comment>
<evidence type="ECO:0000313" key="10">
    <source>
        <dbReference type="Proteomes" id="UP001061361"/>
    </source>
</evidence>
<dbReference type="NCBIfam" id="TIGR00457">
    <property type="entry name" value="asnS"/>
    <property type="match status" value="1"/>
</dbReference>